<dbReference type="SMART" id="SM00671">
    <property type="entry name" value="SEL1"/>
    <property type="match status" value="2"/>
</dbReference>
<keyword evidence="3" id="KW-0808">Transferase</keyword>
<evidence type="ECO:0000256" key="1">
    <source>
        <dbReference type="ARBA" id="ARBA00038101"/>
    </source>
</evidence>
<dbReference type="InterPro" id="IPR050767">
    <property type="entry name" value="Sel1_AlgK"/>
</dbReference>
<dbReference type="AlphaFoldDB" id="A0A2Z6R8I7"/>
<dbReference type="SUPFAM" id="SSF81901">
    <property type="entry name" value="HCP-like"/>
    <property type="match status" value="1"/>
</dbReference>
<dbReference type="InterPro" id="IPR006597">
    <property type="entry name" value="Sel1-like"/>
</dbReference>
<organism evidence="2 4">
    <name type="scientific">Rhizophagus clarus</name>
    <dbReference type="NCBI Taxonomy" id="94130"/>
    <lineage>
        <taxon>Eukaryota</taxon>
        <taxon>Fungi</taxon>
        <taxon>Fungi incertae sedis</taxon>
        <taxon>Mucoromycota</taxon>
        <taxon>Glomeromycotina</taxon>
        <taxon>Glomeromycetes</taxon>
        <taxon>Glomerales</taxon>
        <taxon>Glomeraceae</taxon>
        <taxon>Rhizophagus</taxon>
    </lineage>
</organism>
<gene>
    <name evidence="3" type="ORF">RCL2_002073600</name>
    <name evidence="2" type="ORF">RclHR1_03220013</name>
</gene>
<reference evidence="3" key="2">
    <citation type="submission" date="2019-10" db="EMBL/GenBank/DDBJ databases">
        <title>Conservation and host-specific expression of non-tandemly repeated heterogenous ribosome RNA gene in arbuscular mycorrhizal fungi.</title>
        <authorList>
            <person name="Maeda T."/>
            <person name="Kobayashi Y."/>
            <person name="Nakagawa T."/>
            <person name="Ezawa T."/>
            <person name="Yamaguchi K."/>
            <person name="Bino T."/>
            <person name="Nishimoto Y."/>
            <person name="Shigenobu S."/>
            <person name="Kawaguchi M."/>
        </authorList>
    </citation>
    <scope>NUCLEOTIDE SEQUENCE</scope>
    <source>
        <strain evidence="3">HR1</strain>
    </source>
</reference>
<dbReference type="InterPro" id="IPR011990">
    <property type="entry name" value="TPR-like_helical_dom_sf"/>
</dbReference>
<keyword evidence="3" id="KW-0418">Kinase</keyword>
<name>A0A2Z6R8I7_9GLOM</name>
<comment type="caution">
    <text evidence="2">The sequence shown here is derived from an EMBL/GenBank/DDBJ whole genome shotgun (WGS) entry which is preliminary data.</text>
</comment>
<keyword evidence="4" id="KW-1185">Reference proteome</keyword>
<dbReference type="EMBL" id="BLAL01000229">
    <property type="protein sequence ID" value="GES93992.1"/>
    <property type="molecule type" value="Genomic_DNA"/>
</dbReference>
<comment type="similarity">
    <text evidence="1">Belongs to the sel-1 family.</text>
</comment>
<dbReference type="Proteomes" id="UP000247702">
    <property type="component" value="Unassembled WGS sequence"/>
</dbReference>
<protein>
    <submittedName>
        <fullName evidence="3">Kinase-like domain-containing protein</fullName>
    </submittedName>
</protein>
<dbReference type="EMBL" id="BEXD01002469">
    <property type="protein sequence ID" value="GBB98420.1"/>
    <property type="molecule type" value="Genomic_DNA"/>
</dbReference>
<dbReference type="PANTHER" id="PTHR11102:SF160">
    <property type="entry name" value="ERAD-ASSOCIATED E3 UBIQUITIN-PROTEIN LIGASE COMPONENT HRD3"/>
    <property type="match status" value="1"/>
</dbReference>
<accession>A0A2Z6R8I7</accession>
<dbReference type="PANTHER" id="PTHR11102">
    <property type="entry name" value="SEL-1-LIKE PROTEIN"/>
    <property type="match status" value="1"/>
</dbReference>
<sequence>MSSNNIKENLEKAFHWHQKVAESGHAEAMNNLVVCYYNGQKRLEKAFHWCQKSAESGHACAMNNLAIYYHVGMGAEKNLEEAFYWY</sequence>
<dbReference type="Gene3D" id="1.25.40.10">
    <property type="entry name" value="Tetratricopeptide repeat domain"/>
    <property type="match status" value="1"/>
</dbReference>
<reference evidence="2 4" key="1">
    <citation type="submission" date="2017-11" db="EMBL/GenBank/DDBJ databases">
        <title>The genome of Rhizophagus clarus HR1 reveals common genetic basis of auxotrophy among arbuscular mycorrhizal fungi.</title>
        <authorList>
            <person name="Kobayashi Y."/>
        </authorList>
    </citation>
    <scope>NUCLEOTIDE SEQUENCE [LARGE SCALE GENOMIC DNA]</scope>
    <source>
        <strain evidence="2 4">HR1</strain>
    </source>
</reference>
<dbReference type="OrthoDB" id="272077at2759"/>
<evidence type="ECO:0000313" key="4">
    <source>
        <dbReference type="Proteomes" id="UP000247702"/>
    </source>
</evidence>
<evidence type="ECO:0000313" key="2">
    <source>
        <dbReference type="EMBL" id="GBB98420.1"/>
    </source>
</evidence>
<dbReference type="Proteomes" id="UP000615446">
    <property type="component" value="Unassembled WGS sequence"/>
</dbReference>
<dbReference type="Pfam" id="PF08238">
    <property type="entry name" value="Sel1"/>
    <property type="match status" value="3"/>
</dbReference>
<evidence type="ECO:0000313" key="3">
    <source>
        <dbReference type="EMBL" id="GES93992.1"/>
    </source>
</evidence>
<proteinExistence type="inferred from homology"/>
<dbReference type="GO" id="GO:0016301">
    <property type="term" value="F:kinase activity"/>
    <property type="evidence" value="ECO:0007669"/>
    <property type="project" value="UniProtKB-KW"/>
</dbReference>